<proteinExistence type="predicted"/>
<organism evidence="2 3">
    <name type="scientific">Oryza sativa subsp. japonica</name>
    <name type="common">Rice</name>
    <dbReference type="NCBI Taxonomy" id="39947"/>
    <lineage>
        <taxon>Eukaryota</taxon>
        <taxon>Viridiplantae</taxon>
        <taxon>Streptophyta</taxon>
        <taxon>Embryophyta</taxon>
        <taxon>Tracheophyta</taxon>
        <taxon>Spermatophyta</taxon>
        <taxon>Magnoliopsida</taxon>
        <taxon>Liliopsida</taxon>
        <taxon>Poales</taxon>
        <taxon>Poaceae</taxon>
        <taxon>BOP clade</taxon>
        <taxon>Oryzoideae</taxon>
        <taxon>Oryzeae</taxon>
        <taxon>Oryzinae</taxon>
        <taxon>Oryza</taxon>
        <taxon>Oryza sativa</taxon>
    </lineage>
</organism>
<dbReference type="InterPro" id="IPR012337">
    <property type="entry name" value="RNaseH-like_sf"/>
</dbReference>
<dbReference type="Gene3D" id="3.30.420.10">
    <property type="entry name" value="Ribonuclease H-like superfamily/Ribonuclease H"/>
    <property type="match status" value="2"/>
</dbReference>
<protein>
    <submittedName>
        <fullName evidence="2">Integrase core domain, putative</fullName>
    </submittedName>
</protein>
<feature type="domain" description="Integrase catalytic" evidence="1">
    <location>
        <begin position="101"/>
        <end position="261"/>
    </location>
</feature>
<dbReference type="Proteomes" id="UP000000763">
    <property type="component" value="Chromosome 3"/>
</dbReference>
<dbReference type="AlphaFoldDB" id="Q10I68"/>
<dbReference type="SUPFAM" id="SSF53098">
    <property type="entry name" value="Ribonuclease H-like"/>
    <property type="match status" value="2"/>
</dbReference>
<evidence type="ECO:0000313" key="3">
    <source>
        <dbReference type="Proteomes" id="UP000000763"/>
    </source>
</evidence>
<dbReference type="InterPro" id="IPR001584">
    <property type="entry name" value="Integrase_cat-core"/>
</dbReference>
<dbReference type="PROSITE" id="PS50994">
    <property type="entry name" value="INTEGRASE"/>
    <property type="match status" value="1"/>
</dbReference>
<name>Q10I68_ORYSJ</name>
<dbReference type="GO" id="GO:0004523">
    <property type="term" value="F:RNA-DNA hybrid ribonuclease activity"/>
    <property type="evidence" value="ECO:0007669"/>
    <property type="project" value="InterPro"/>
</dbReference>
<dbReference type="GO" id="GO:0015074">
    <property type="term" value="P:DNA integration"/>
    <property type="evidence" value="ECO:0007669"/>
    <property type="project" value="InterPro"/>
</dbReference>
<dbReference type="GO" id="GO:0003676">
    <property type="term" value="F:nucleic acid binding"/>
    <property type="evidence" value="ECO:0007669"/>
    <property type="project" value="InterPro"/>
</dbReference>
<evidence type="ECO:0000259" key="1">
    <source>
        <dbReference type="PROSITE" id="PS50994"/>
    </source>
</evidence>
<reference evidence="3" key="1">
    <citation type="journal article" date="2005" name="Nature">
        <title>The map-based sequence of the rice genome.</title>
        <authorList>
            <consortium name="International rice genome sequencing project (IRGSP)"/>
            <person name="Matsumoto T."/>
            <person name="Wu J."/>
            <person name="Kanamori H."/>
            <person name="Katayose Y."/>
            <person name="Fujisawa M."/>
            <person name="Namiki N."/>
            <person name="Mizuno H."/>
            <person name="Yamamoto K."/>
            <person name="Antonio B.A."/>
            <person name="Baba T."/>
            <person name="Sakata K."/>
            <person name="Nagamura Y."/>
            <person name="Aoki H."/>
            <person name="Arikawa K."/>
            <person name="Arita K."/>
            <person name="Bito T."/>
            <person name="Chiden Y."/>
            <person name="Fujitsuka N."/>
            <person name="Fukunaka R."/>
            <person name="Hamada M."/>
            <person name="Harada C."/>
            <person name="Hayashi A."/>
            <person name="Hijishita S."/>
            <person name="Honda M."/>
            <person name="Hosokawa S."/>
            <person name="Ichikawa Y."/>
            <person name="Idonuma A."/>
            <person name="Iijima M."/>
            <person name="Ikeda M."/>
            <person name="Ikeno M."/>
            <person name="Ito K."/>
            <person name="Ito S."/>
            <person name="Ito T."/>
            <person name="Ito Y."/>
            <person name="Ito Y."/>
            <person name="Iwabuchi A."/>
            <person name="Kamiya K."/>
            <person name="Karasawa W."/>
            <person name="Kurita K."/>
            <person name="Katagiri S."/>
            <person name="Kikuta A."/>
            <person name="Kobayashi H."/>
            <person name="Kobayashi N."/>
            <person name="Machita K."/>
            <person name="Maehara T."/>
            <person name="Masukawa M."/>
            <person name="Mizubayashi T."/>
            <person name="Mukai Y."/>
            <person name="Nagasaki H."/>
            <person name="Nagata Y."/>
            <person name="Naito S."/>
            <person name="Nakashima M."/>
            <person name="Nakama Y."/>
            <person name="Nakamichi Y."/>
            <person name="Nakamura M."/>
            <person name="Meguro A."/>
            <person name="Negishi M."/>
            <person name="Ohta I."/>
            <person name="Ohta T."/>
            <person name="Okamoto M."/>
            <person name="Ono N."/>
            <person name="Saji S."/>
            <person name="Sakaguchi M."/>
            <person name="Sakai K."/>
            <person name="Shibata M."/>
            <person name="Shimokawa T."/>
            <person name="Song J."/>
            <person name="Takazaki Y."/>
            <person name="Terasawa K."/>
            <person name="Tsugane M."/>
            <person name="Tsuji K."/>
            <person name="Ueda S."/>
            <person name="Waki K."/>
            <person name="Yamagata H."/>
            <person name="Yamamoto M."/>
            <person name="Yamamoto S."/>
            <person name="Yamane H."/>
            <person name="Yoshiki S."/>
            <person name="Yoshihara R."/>
            <person name="Yukawa K."/>
            <person name="Zhong H."/>
            <person name="Yano M."/>
            <person name="Yuan Q."/>
            <person name="Ouyang S."/>
            <person name="Liu J."/>
            <person name="Jones K.M."/>
            <person name="Gansberger K."/>
            <person name="Moffat K."/>
            <person name="Hill J."/>
            <person name="Bera J."/>
            <person name="Fadrosh D."/>
            <person name="Jin S."/>
            <person name="Johri S."/>
            <person name="Kim M."/>
            <person name="Overton L."/>
            <person name="Reardon M."/>
            <person name="Tsitrin T."/>
            <person name="Vuong H."/>
            <person name="Weaver B."/>
            <person name="Ciecko A."/>
            <person name="Tallon L."/>
            <person name="Jackson J."/>
            <person name="Pai G."/>
            <person name="Aken S.V."/>
            <person name="Utterback T."/>
            <person name="Reidmuller S."/>
            <person name="Feldblyum T."/>
            <person name="Hsiao J."/>
            <person name="Zismann V."/>
            <person name="Iobst S."/>
            <person name="de Vazeille A.R."/>
            <person name="Buell C.R."/>
            <person name="Ying K."/>
            <person name="Li Y."/>
            <person name="Lu T."/>
            <person name="Huang Y."/>
            <person name="Zhao Q."/>
            <person name="Feng Q."/>
            <person name="Zhang L."/>
            <person name="Zhu J."/>
            <person name="Weng Q."/>
            <person name="Mu J."/>
            <person name="Lu Y."/>
            <person name="Fan D."/>
            <person name="Liu Y."/>
            <person name="Guan J."/>
            <person name="Zhang Y."/>
            <person name="Yu S."/>
            <person name="Liu X."/>
            <person name="Zhang Y."/>
            <person name="Hong G."/>
            <person name="Han B."/>
            <person name="Choisne N."/>
            <person name="Demange N."/>
            <person name="Orjeda G."/>
            <person name="Samain S."/>
            <person name="Cattolico L."/>
            <person name="Pelletier E."/>
            <person name="Couloux A."/>
            <person name="Segurens B."/>
            <person name="Wincker P."/>
            <person name="D'Hont A."/>
            <person name="Scarpelli C."/>
            <person name="Weissenbach J."/>
            <person name="Salanoubat M."/>
            <person name="Quetier F."/>
            <person name="Yu Y."/>
            <person name="Kim H.R."/>
            <person name="Rambo T."/>
            <person name="Currie J."/>
            <person name="Collura K."/>
            <person name="Luo M."/>
            <person name="Yang T."/>
            <person name="Ammiraju J.S.S."/>
            <person name="Engler F."/>
            <person name="Soderlund C."/>
            <person name="Wing R.A."/>
            <person name="Palmer L.E."/>
            <person name="de la Bastide M."/>
            <person name="Spiegel L."/>
            <person name="Nascimento L."/>
            <person name="Zutavern T."/>
            <person name="O'Shaughnessy A."/>
            <person name="Dike S."/>
            <person name="Dedhia N."/>
            <person name="Preston R."/>
            <person name="Balija V."/>
            <person name="McCombie W.R."/>
            <person name="Chow T."/>
            <person name="Chen H."/>
            <person name="Chung M."/>
            <person name="Chen C."/>
            <person name="Shaw J."/>
            <person name="Wu H."/>
            <person name="Hsiao K."/>
            <person name="Chao Y."/>
            <person name="Chu M."/>
            <person name="Cheng C."/>
            <person name="Hour A."/>
            <person name="Lee P."/>
            <person name="Lin S."/>
            <person name="Lin Y."/>
            <person name="Liou J."/>
            <person name="Liu S."/>
            <person name="Hsing Y."/>
            <person name="Raghuvanshi S."/>
            <person name="Mohanty A."/>
            <person name="Bharti A.K."/>
            <person name="Gaur A."/>
            <person name="Gupta V."/>
            <person name="Kumar D."/>
            <person name="Ravi V."/>
            <person name="Vij S."/>
            <person name="Kapur A."/>
            <person name="Khurana P."/>
            <person name="Khurana P."/>
            <person name="Khurana J.P."/>
            <person name="Tyagi A.K."/>
            <person name="Gaikwad K."/>
            <person name="Singh A."/>
            <person name="Dalal V."/>
            <person name="Srivastava S."/>
            <person name="Dixit A."/>
            <person name="Pal A.K."/>
            <person name="Ghazi I.A."/>
            <person name="Yadav M."/>
            <person name="Pandit A."/>
            <person name="Bhargava A."/>
            <person name="Sureshbabu K."/>
            <person name="Batra K."/>
            <person name="Sharma T.R."/>
            <person name="Mohapatra T."/>
            <person name="Singh N.K."/>
            <person name="Messing J."/>
            <person name="Nelson A.B."/>
            <person name="Fuks G."/>
            <person name="Kavchok S."/>
            <person name="Keizer G."/>
            <person name="Linton E."/>
            <person name="Llaca V."/>
            <person name="Song R."/>
            <person name="Tanyolac B."/>
            <person name="Young S."/>
            <person name="Ho-Il K."/>
            <person name="Hahn J.H."/>
            <person name="Sangsakoo G."/>
            <person name="Vanavichit A."/>
            <person name="de Mattos Luiz.A.T."/>
            <person name="Zimmer P.D."/>
            <person name="Malone G."/>
            <person name="Dellagostin O."/>
            <person name="de Oliveira A.C."/>
            <person name="Bevan M."/>
            <person name="Bancroft I."/>
            <person name="Minx P."/>
            <person name="Cordum H."/>
            <person name="Wilson R."/>
            <person name="Cheng Z."/>
            <person name="Jin W."/>
            <person name="Jiang J."/>
            <person name="Leong S.A."/>
            <person name="Iwama H."/>
            <person name="Gojobori T."/>
            <person name="Itoh T."/>
            <person name="Niimura Y."/>
            <person name="Fujii Y."/>
            <person name="Habara T."/>
            <person name="Sakai H."/>
            <person name="Sato Y."/>
            <person name="Wilson G."/>
            <person name="Kumar K."/>
            <person name="McCouch S."/>
            <person name="Juretic N."/>
            <person name="Hoen D."/>
            <person name="Wright S."/>
            <person name="Bruskiewich R."/>
            <person name="Bureau T."/>
            <person name="Miyao A."/>
            <person name="Hirochika H."/>
            <person name="Nishikawa T."/>
            <person name="Kadowaki K."/>
            <person name="Sugiura M."/>
            <person name="Burr B."/>
            <person name="Sasaki T."/>
        </authorList>
    </citation>
    <scope>NUCLEOTIDE SEQUENCE [LARGE SCALE GENOMIC DNA]</scope>
    <source>
        <strain evidence="3">cv. Nipponbare</strain>
    </source>
</reference>
<dbReference type="InterPro" id="IPR036397">
    <property type="entry name" value="RNaseH_sf"/>
</dbReference>
<evidence type="ECO:0000313" key="2">
    <source>
        <dbReference type="EMBL" id="AAX95616.1"/>
    </source>
</evidence>
<dbReference type="Pfam" id="PF13456">
    <property type="entry name" value="RVT_3"/>
    <property type="match status" value="1"/>
</dbReference>
<reference evidence="3" key="2">
    <citation type="journal article" date="2008" name="Nucleic Acids Res.">
        <title>The rice annotation project database (RAP-DB): 2008 update.</title>
        <authorList>
            <consortium name="The rice annotation project (RAP)"/>
        </authorList>
    </citation>
    <scope>GENOME REANNOTATION</scope>
    <source>
        <strain evidence="3">cv. Nipponbare</strain>
    </source>
</reference>
<dbReference type="PANTHER" id="PTHR48475">
    <property type="entry name" value="RIBONUCLEASE H"/>
    <property type="match status" value="1"/>
</dbReference>
<dbReference type="PANTHER" id="PTHR48475:SF2">
    <property type="entry name" value="RIBONUCLEASE H"/>
    <property type="match status" value="1"/>
</dbReference>
<dbReference type="InterPro" id="IPR002156">
    <property type="entry name" value="RNaseH_domain"/>
</dbReference>
<accession>Q10I68</accession>
<sequence>MAMFKKSNDQFTSLARFWPTPRKDIPRIAESLGIRRLIVHGDSQLVVNQVMKEWSCLDDNTAAYRQEVRKLEDKFDGLELTHVLRHDNEAADRLANFGSKRETAPCDVFVEHLYEPTVPRKEITEAVDIQKFSKWIEAKPIITITADKARDFFINIVHWFGVPNRIITDNGTQFTNGVFKDFYEDFGIKIYYASVAHPMSNGQIERANGMVLQGIKAQVFDRLRPYAGKWVDQLPSILWSLRTTPSRATGQSPFFLVYGAEAMLPSEVEFESLRFRNFKERYGEDRVDDLNRLEEAREAALIQSARYLQGLRRYHNRNVRSQAFLVGDMVLRKIQSTRDRHKLSPLWEGPFIISEVTRPCSYRLKREDGTHVDNS</sequence>
<dbReference type="EMBL" id="AC084767">
    <property type="protein sequence ID" value="AAX95616.1"/>
    <property type="molecule type" value="Genomic_DNA"/>
</dbReference>